<keyword evidence="1" id="KW-0378">Hydrolase</keyword>
<dbReference type="GO" id="GO:0005524">
    <property type="term" value="F:ATP binding"/>
    <property type="evidence" value="ECO:0007669"/>
    <property type="project" value="InterPro"/>
</dbReference>
<organism evidence="7 8">
    <name type="scientific">Aerococcus christensenii</name>
    <dbReference type="NCBI Taxonomy" id="87541"/>
    <lineage>
        <taxon>Bacteria</taxon>
        <taxon>Bacillati</taxon>
        <taxon>Bacillota</taxon>
        <taxon>Bacilli</taxon>
        <taxon>Lactobacillales</taxon>
        <taxon>Aerococcaceae</taxon>
        <taxon>Aerococcus</taxon>
    </lineage>
</organism>
<dbReference type="STRING" id="87541.AWM71_00180"/>
<dbReference type="InterPro" id="IPR049730">
    <property type="entry name" value="SNF2/RAD54-like_C"/>
</dbReference>
<evidence type="ECO:0000259" key="5">
    <source>
        <dbReference type="PROSITE" id="PS51192"/>
    </source>
</evidence>
<evidence type="ECO:0000256" key="1">
    <source>
        <dbReference type="ARBA" id="ARBA00022801"/>
    </source>
</evidence>
<keyword evidence="2" id="KW-0862">Zinc</keyword>
<dbReference type="InterPro" id="IPR007527">
    <property type="entry name" value="Znf_SWIM"/>
</dbReference>
<dbReference type="CDD" id="cd18793">
    <property type="entry name" value="SF2_C_SNF"/>
    <property type="match status" value="1"/>
</dbReference>
<dbReference type="InterPro" id="IPR038718">
    <property type="entry name" value="SNF2-like_sf"/>
</dbReference>
<dbReference type="GO" id="GO:0016787">
    <property type="term" value="F:hydrolase activity"/>
    <property type="evidence" value="ECO:0007669"/>
    <property type="project" value="UniProtKB-KW"/>
</dbReference>
<dbReference type="Gene3D" id="3.40.50.10810">
    <property type="entry name" value="Tandem AAA-ATPase domain"/>
    <property type="match status" value="1"/>
</dbReference>
<dbReference type="InterPro" id="IPR027417">
    <property type="entry name" value="P-loop_NTPase"/>
</dbReference>
<evidence type="ECO:0000313" key="8">
    <source>
        <dbReference type="Proteomes" id="UP000070422"/>
    </source>
</evidence>
<evidence type="ECO:0000313" key="7">
    <source>
        <dbReference type="EMBL" id="KXB36071.1"/>
    </source>
</evidence>
<dbReference type="SUPFAM" id="SSF52540">
    <property type="entry name" value="P-loop containing nucleoside triphosphate hydrolases"/>
    <property type="match status" value="2"/>
</dbReference>
<feature type="domain" description="Helicase C-terminal" evidence="6">
    <location>
        <begin position="903"/>
        <end position="1063"/>
    </location>
</feature>
<dbReference type="PANTHER" id="PTHR10799">
    <property type="entry name" value="SNF2/RAD54 HELICASE FAMILY"/>
    <property type="match status" value="1"/>
</dbReference>
<protein>
    <submittedName>
        <fullName evidence="7">Protein, SNF2 family</fullName>
    </submittedName>
</protein>
<dbReference type="Proteomes" id="UP000070422">
    <property type="component" value="Unassembled WGS sequence"/>
</dbReference>
<dbReference type="PATRIC" id="fig|87541.4.peg.1078"/>
<name>A0A133XYP9_9LACT</name>
<dbReference type="InterPro" id="IPR013663">
    <property type="entry name" value="Helicase_SWF/SNF/SWI_bac"/>
</dbReference>
<feature type="domain" description="Helicase ATP-binding" evidence="5">
    <location>
        <begin position="632"/>
        <end position="792"/>
    </location>
</feature>
<dbReference type="PROSITE" id="PS50966">
    <property type="entry name" value="ZF_SWIM"/>
    <property type="match status" value="1"/>
</dbReference>
<dbReference type="PROSITE" id="PS51194">
    <property type="entry name" value="HELICASE_CTER"/>
    <property type="match status" value="1"/>
</dbReference>
<dbReference type="Gene3D" id="3.40.50.300">
    <property type="entry name" value="P-loop containing nucleotide triphosphate hydrolases"/>
    <property type="match status" value="1"/>
</dbReference>
<gene>
    <name evidence="7" type="ORF">HMPREF3187_01089</name>
</gene>
<dbReference type="InterPro" id="IPR001650">
    <property type="entry name" value="Helicase_C-like"/>
</dbReference>
<proteinExistence type="predicted"/>
<dbReference type="PROSITE" id="PS51192">
    <property type="entry name" value="HELICASE_ATP_BIND_1"/>
    <property type="match status" value="1"/>
</dbReference>
<dbReference type="SMART" id="SM00487">
    <property type="entry name" value="DEXDc"/>
    <property type="match status" value="1"/>
</dbReference>
<dbReference type="Pfam" id="PF00176">
    <property type="entry name" value="SNF2-rel_dom"/>
    <property type="match status" value="1"/>
</dbReference>
<evidence type="ECO:0000259" key="4">
    <source>
        <dbReference type="PROSITE" id="PS50966"/>
    </source>
</evidence>
<dbReference type="GO" id="GO:0008270">
    <property type="term" value="F:zinc ion binding"/>
    <property type="evidence" value="ECO:0007669"/>
    <property type="project" value="UniProtKB-KW"/>
</dbReference>
<reference evidence="7 8" key="1">
    <citation type="submission" date="2016-01" db="EMBL/GenBank/DDBJ databases">
        <authorList>
            <person name="Oliw E.H."/>
        </authorList>
    </citation>
    <scope>NUCLEOTIDE SEQUENCE [LARGE SCALE GENOMIC DNA]</scope>
    <source>
        <strain evidence="7 8">KA00635</strain>
    </source>
</reference>
<keyword evidence="3" id="KW-0175">Coiled coil</keyword>
<evidence type="ECO:0000256" key="3">
    <source>
        <dbReference type="SAM" id="Coils"/>
    </source>
</evidence>
<keyword evidence="2" id="KW-0479">Metal-binding</keyword>
<feature type="coiled-coil region" evidence="3">
    <location>
        <begin position="1024"/>
        <end position="1051"/>
    </location>
</feature>
<dbReference type="SMART" id="SM00490">
    <property type="entry name" value="HELICc"/>
    <property type="match status" value="1"/>
</dbReference>
<dbReference type="Pfam" id="PF00271">
    <property type="entry name" value="Helicase_C"/>
    <property type="match status" value="1"/>
</dbReference>
<dbReference type="AlphaFoldDB" id="A0A133XYP9"/>
<evidence type="ECO:0000259" key="6">
    <source>
        <dbReference type="PROSITE" id="PS51194"/>
    </source>
</evidence>
<dbReference type="InterPro" id="IPR000330">
    <property type="entry name" value="SNF2_N"/>
</dbReference>
<evidence type="ECO:0000256" key="2">
    <source>
        <dbReference type="PROSITE-ProRule" id="PRU00325"/>
    </source>
</evidence>
<dbReference type="InterPro" id="IPR014001">
    <property type="entry name" value="Helicase_ATP-bd"/>
</dbReference>
<feature type="domain" description="SWIM-type" evidence="4">
    <location>
        <begin position="48"/>
        <end position="84"/>
    </location>
</feature>
<comment type="caution">
    <text evidence="7">The sequence shown here is derived from an EMBL/GenBank/DDBJ whole genome shotgun (WGS) entry which is preliminary data.</text>
</comment>
<dbReference type="EMBL" id="LSCQ01000050">
    <property type="protein sequence ID" value="KXB36071.1"/>
    <property type="molecule type" value="Genomic_DNA"/>
</dbReference>
<keyword evidence="2" id="KW-0863">Zinc-finger</keyword>
<sequence length="1071" mass="124512">MGEDMRWSIPNKMIMEARELVDQGRVLKVIPNEDKHIWRSEVIDDKKYEVILDGTGKEEDICHCPIWQQKSYCPHTTAVELFLKDHEVVRSMKYSKHPLFCYPDNIMDQHPSIQGLLENYRHRICRHESINNLAEVEQLKVIFELHEETVYPFQLTNERLFYLRIKLGFDHCYYVQDLSDFFQKFGEEEAYHLSSRHDQRVWLIKTAFEEKVYGVLKQLESAYHLSSQSITEGMNIPLSHQNSQRFYLDAVHLREILTLYPETETSQVVFMLDEQPGTPELKTKGRPVLLELQKEGDSFLVIMNPLMRLYKHYQLIYDGKEFYRVHASIQYFEDLQALQILFADHNYKWLMTEKETQEFISYFGYQILAHGLINNVVLLKFADGMGPLNLEAVIDVKQEKLLVTFIYHYGEYCLTQQAKKTHEPSDGIILRDLFSEEYAAHFLEKLGFNRKGLQFSRRFSDFNETMLGLDHLLNLIPDEWQVTYSKALSYWQDKSSQFKMQVEPNPGHRLLKIAFTMDDVNDEQVNQILQAISKDQSYVQLDDGKIINLKNIITPQQNTMLKQLRQHMKSFKNGASLPAYQALKFADALGQTVDFEQFYEDIIHPNRSDYQTSPQLKAELADYQSYAVQWLNQLSKYNLGGLLADEMGLGKTVQAIGFLADYYDQLPEAKVLILAPASVIYNWRSEFHRFAPTLPAIVIDGNAEEREKIRQEHPHSIWISSYYSYRNDCEAYQKDFFDILILDEAQALKNEQTILYQTMAEQSAGMRIGLSGTPLENNLSEFWALMQMILPGLLPSKRDFQNLPVATIRTLVSPFVLRRTKEEVALELPNKSVHNQLASLETDQKAIYLAYLKDIQERLNGDAGSKKNLHLEMLSAITRLRQICCHPALIKEDYQGKSGKFEYFKQLLENALDNKRRVLVFSQFTSMLSIIKKYLDEQGISSFIIEGKTKKKERQRQVTAFNNGEGSVFLISLRAGGVGINLTGADTVFLYDLWWNPSVEEQAIGRAHRIGQTKDVQVYRLITEGTIEERIAELQEEKRQLFDELFNEEEMGQASHLSIDDLRFILDLSNS</sequence>
<accession>A0A133XYP9</accession>
<dbReference type="Pfam" id="PF08455">
    <property type="entry name" value="SNF2_assoc"/>
    <property type="match status" value="1"/>
</dbReference>